<evidence type="ECO:0000313" key="3">
    <source>
        <dbReference type="Proteomes" id="UP001607303"/>
    </source>
</evidence>
<dbReference type="Proteomes" id="UP001607303">
    <property type="component" value="Unassembled WGS sequence"/>
</dbReference>
<feature type="non-terminal residue" evidence="2">
    <location>
        <position position="173"/>
    </location>
</feature>
<feature type="compositionally biased region" description="Acidic residues" evidence="1">
    <location>
        <begin position="83"/>
        <end position="104"/>
    </location>
</feature>
<evidence type="ECO:0000256" key="1">
    <source>
        <dbReference type="SAM" id="MobiDB-lite"/>
    </source>
</evidence>
<dbReference type="AlphaFoldDB" id="A0ABD2D1F8"/>
<gene>
    <name evidence="2" type="ORF">V1477_000887</name>
</gene>
<name>A0ABD2D1F8_VESMC</name>
<organism evidence="2 3">
    <name type="scientific">Vespula maculifrons</name>
    <name type="common">Eastern yellow jacket</name>
    <name type="synonym">Wasp</name>
    <dbReference type="NCBI Taxonomy" id="7453"/>
    <lineage>
        <taxon>Eukaryota</taxon>
        <taxon>Metazoa</taxon>
        <taxon>Ecdysozoa</taxon>
        <taxon>Arthropoda</taxon>
        <taxon>Hexapoda</taxon>
        <taxon>Insecta</taxon>
        <taxon>Pterygota</taxon>
        <taxon>Neoptera</taxon>
        <taxon>Endopterygota</taxon>
        <taxon>Hymenoptera</taxon>
        <taxon>Apocrita</taxon>
        <taxon>Aculeata</taxon>
        <taxon>Vespoidea</taxon>
        <taxon>Vespidae</taxon>
        <taxon>Vespinae</taxon>
        <taxon>Vespula</taxon>
    </lineage>
</organism>
<sequence length="173" mass="19277">MGLRCGFIIRFFTEKPTLTFTLAPFRDVALPKMAAMAGVRREKERERERETNVATSREKHGAFRRRRGDAAKKEEAGVRELEEEREEEEESIEEEEEEEIEGGGEAEDGISAVALPIHLAAFTILVIRIGGRRKGVVVVGVGVGVGVHVRDSRDERGTECFTGIGCFRPSFTL</sequence>
<evidence type="ECO:0000313" key="2">
    <source>
        <dbReference type="EMBL" id="KAL2750784.1"/>
    </source>
</evidence>
<accession>A0ABD2D1F8</accession>
<keyword evidence="3" id="KW-1185">Reference proteome</keyword>
<protein>
    <submittedName>
        <fullName evidence="2">Uncharacterized protein</fullName>
    </submittedName>
</protein>
<feature type="region of interest" description="Disordered" evidence="1">
    <location>
        <begin position="39"/>
        <end position="104"/>
    </location>
</feature>
<proteinExistence type="predicted"/>
<reference evidence="2 3" key="1">
    <citation type="journal article" date="2024" name="Ann. Entomol. Soc. Am.">
        <title>Genomic analyses of the southern and eastern yellowjacket wasps (Hymenoptera: Vespidae) reveal evolutionary signatures of social life.</title>
        <authorList>
            <person name="Catto M.A."/>
            <person name="Caine P.B."/>
            <person name="Orr S.E."/>
            <person name="Hunt B.G."/>
            <person name="Goodisman M.A.D."/>
        </authorList>
    </citation>
    <scope>NUCLEOTIDE SEQUENCE [LARGE SCALE GENOMIC DNA]</scope>
    <source>
        <strain evidence="2">232</strain>
        <tissue evidence="2">Head and thorax</tissue>
    </source>
</reference>
<dbReference type="EMBL" id="JAYRBN010000008">
    <property type="protein sequence ID" value="KAL2750784.1"/>
    <property type="molecule type" value="Genomic_DNA"/>
</dbReference>
<feature type="compositionally biased region" description="Basic and acidic residues" evidence="1">
    <location>
        <begin position="68"/>
        <end position="82"/>
    </location>
</feature>
<comment type="caution">
    <text evidence="2">The sequence shown here is derived from an EMBL/GenBank/DDBJ whole genome shotgun (WGS) entry which is preliminary data.</text>
</comment>
<feature type="compositionally biased region" description="Basic and acidic residues" evidence="1">
    <location>
        <begin position="39"/>
        <end position="61"/>
    </location>
</feature>